<name>A0ABQ7LTL3_BRACM</name>
<evidence type="ECO:0000313" key="1">
    <source>
        <dbReference type="EMBL" id="KAG5389895.1"/>
    </source>
</evidence>
<dbReference type="EMBL" id="JADBGQ010000007">
    <property type="protein sequence ID" value="KAG5389895.1"/>
    <property type="molecule type" value="Genomic_DNA"/>
</dbReference>
<protein>
    <submittedName>
        <fullName evidence="1">Uncharacterized protein</fullName>
    </submittedName>
</protein>
<sequence length="495" mass="56403">ARELGMLWLSSSGFHLLERLRDLILSPVSIAASPHRRSAICDLRYIEACRKPIESSTSGIRALVMAIQGFIELMSFIMQRQHQRKKKVMFACGRRRRRRKRRKERSQGKIQSDLLVSARLWKKYAVLFQKIEKMAVGALMNLRFQDSSERKLQRSMTVRFTQLWNKTGSDFEASRLVQFSEVLSCWSAGSVSGVEGQILVDVGELRKDEDASVYETITGHNIQRMVEALSVWWYMNCFEEAMTPGGFSGGAVLLVQTNFSSLLSEGKENQVECVQENVKCSDIKAESEREKQFLGGAIFSKESCIIRVLSSRLRNKFLLKFSQSVSLQEGIMRRVKDLMMRDMVKGYKESVQVQVSRLSWLDRRLVESGLIQGGNKYVSGAFEVNQMGLQRNQVAGSQQFVWTEIEQRFSTSKQRCRVVFKSVCSSSGCEENLRLSSWCLLFVEIGFKGFESRSFWFEASDSCSANDSITCQASSEQLMDCVELLMGGRLKFPVL</sequence>
<keyword evidence="2" id="KW-1185">Reference proteome</keyword>
<gene>
    <name evidence="1" type="primary">A08g508890.1_BraROA</name>
    <name evidence="1" type="ORF">IGI04_031436</name>
</gene>
<dbReference type="Proteomes" id="UP000823674">
    <property type="component" value="Chromosome A08"/>
</dbReference>
<feature type="non-terminal residue" evidence="1">
    <location>
        <position position="1"/>
    </location>
</feature>
<accession>A0ABQ7LTL3</accession>
<proteinExistence type="predicted"/>
<organism evidence="1 2">
    <name type="scientific">Brassica rapa subsp. trilocularis</name>
    <dbReference type="NCBI Taxonomy" id="1813537"/>
    <lineage>
        <taxon>Eukaryota</taxon>
        <taxon>Viridiplantae</taxon>
        <taxon>Streptophyta</taxon>
        <taxon>Embryophyta</taxon>
        <taxon>Tracheophyta</taxon>
        <taxon>Spermatophyta</taxon>
        <taxon>Magnoliopsida</taxon>
        <taxon>eudicotyledons</taxon>
        <taxon>Gunneridae</taxon>
        <taxon>Pentapetalae</taxon>
        <taxon>rosids</taxon>
        <taxon>malvids</taxon>
        <taxon>Brassicales</taxon>
        <taxon>Brassicaceae</taxon>
        <taxon>Brassiceae</taxon>
        <taxon>Brassica</taxon>
    </lineage>
</organism>
<reference evidence="1 2" key="1">
    <citation type="submission" date="2021-03" db="EMBL/GenBank/DDBJ databases">
        <authorList>
            <person name="King G.J."/>
            <person name="Bancroft I."/>
            <person name="Baten A."/>
            <person name="Bloomfield J."/>
            <person name="Borpatragohain P."/>
            <person name="He Z."/>
            <person name="Irish N."/>
            <person name="Irwin J."/>
            <person name="Liu K."/>
            <person name="Mauleon R.P."/>
            <person name="Moore J."/>
            <person name="Morris R."/>
            <person name="Ostergaard L."/>
            <person name="Wang B."/>
            <person name="Wells R."/>
        </authorList>
    </citation>
    <scope>NUCLEOTIDE SEQUENCE [LARGE SCALE GENOMIC DNA]</scope>
    <source>
        <strain evidence="1">R-o-18</strain>
        <tissue evidence="1">Leaf</tissue>
    </source>
</reference>
<evidence type="ECO:0000313" key="2">
    <source>
        <dbReference type="Proteomes" id="UP000823674"/>
    </source>
</evidence>
<comment type="caution">
    <text evidence="1">The sequence shown here is derived from an EMBL/GenBank/DDBJ whole genome shotgun (WGS) entry which is preliminary data.</text>
</comment>